<name>A0ABR4J2Z2_9EURO</name>
<evidence type="ECO:0008006" key="3">
    <source>
        <dbReference type="Google" id="ProtNLM"/>
    </source>
</evidence>
<organism evidence="1 2">
    <name type="scientific">Aspergillus cavernicola</name>
    <dbReference type="NCBI Taxonomy" id="176166"/>
    <lineage>
        <taxon>Eukaryota</taxon>
        <taxon>Fungi</taxon>
        <taxon>Dikarya</taxon>
        <taxon>Ascomycota</taxon>
        <taxon>Pezizomycotina</taxon>
        <taxon>Eurotiomycetes</taxon>
        <taxon>Eurotiomycetidae</taxon>
        <taxon>Eurotiales</taxon>
        <taxon>Aspergillaceae</taxon>
        <taxon>Aspergillus</taxon>
        <taxon>Aspergillus subgen. Nidulantes</taxon>
    </lineage>
</organism>
<evidence type="ECO:0000313" key="2">
    <source>
        <dbReference type="Proteomes" id="UP001610335"/>
    </source>
</evidence>
<accession>A0ABR4J2Z2</accession>
<sequence length="144" mass="16160">MALEWRCMLGISQSFALGYAISVAYQSMRLSFLVLPSEIEWHRTRACQGEPAHLSAFNVGKTISDSRVQCSLAPPIHVCTELDLTFARILCSRTQTSNCTHPLDTIFYPPAITKHSEHSQKLDDHALRCGIPDMFHWSESGLQP</sequence>
<evidence type="ECO:0000313" key="1">
    <source>
        <dbReference type="EMBL" id="KAL2834360.1"/>
    </source>
</evidence>
<protein>
    <recommendedName>
        <fullName evidence="3">Major facilitator superfamily (MFS) profile domain-containing protein</fullName>
    </recommendedName>
</protein>
<dbReference type="EMBL" id="JBFXLS010000002">
    <property type="protein sequence ID" value="KAL2834360.1"/>
    <property type="molecule type" value="Genomic_DNA"/>
</dbReference>
<comment type="caution">
    <text evidence="1">The sequence shown here is derived from an EMBL/GenBank/DDBJ whole genome shotgun (WGS) entry which is preliminary data.</text>
</comment>
<keyword evidence="2" id="KW-1185">Reference proteome</keyword>
<reference evidence="1 2" key="1">
    <citation type="submission" date="2024-07" db="EMBL/GenBank/DDBJ databases">
        <title>Section-level genome sequencing and comparative genomics of Aspergillus sections Usti and Cavernicolus.</title>
        <authorList>
            <consortium name="Lawrence Berkeley National Laboratory"/>
            <person name="Nybo J.L."/>
            <person name="Vesth T.C."/>
            <person name="Theobald S."/>
            <person name="Frisvad J.C."/>
            <person name="Larsen T.O."/>
            <person name="Kjaerboelling I."/>
            <person name="Rothschild-Mancinelli K."/>
            <person name="Lyhne E.K."/>
            <person name="Kogle M.E."/>
            <person name="Barry K."/>
            <person name="Clum A."/>
            <person name="Na H."/>
            <person name="Ledsgaard L."/>
            <person name="Lin J."/>
            <person name="Lipzen A."/>
            <person name="Kuo A."/>
            <person name="Riley R."/>
            <person name="Mondo S."/>
            <person name="LaButti K."/>
            <person name="Haridas S."/>
            <person name="Pangalinan J."/>
            <person name="Salamov A.A."/>
            <person name="Simmons B.A."/>
            <person name="Magnuson J.K."/>
            <person name="Chen J."/>
            <person name="Drula E."/>
            <person name="Henrissat B."/>
            <person name="Wiebenga A."/>
            <person name="Lubbers R.J."/>
            <person name="Gomes A.C."/>
            <person name="Makela M.R."/>
            <person name="Stajich J."/>
            <person name="Grigoriev I.V."/>
            <person name="Mortensen U.H."/>
            <person name="De vries R.P."/>
            <person name="Baker S.E."/>
            <person name="Andersen M.R."/>
        </authorList>
    </citation>
    <scope>NUCLEOTIDE SEQUENCE [LARGE SCALE GENOMIC DNA]</scope>
    <source>
        <strain evidence="1 2">CBS 600.67</strain>
    </source>
</reference>
<gene>
    <name evidence="1" type="ORF">BDW59DRAFT_46758</name>
</gene>
<dbReference type="Proteomes" id="UP001610335">
    <property type="component" value="Unassembled WGS sequence"/>
</dbReference>
<proteinExistence type="predicted"/>